<accession>A0A0A8L634</accession>
<dbReference type="Gene3D" id="1.25.10.10">
    <property type="entry name" value="Leucine-rich Repeat Variant"/>
    <property type="match status" value="2"/>
</dbReference>
<dbReference type="Pfam" id="PF11916">
    <property type="entry name" value="Vac14_Fig4_bd"/>
    <property type="match status" value="1"/>
</dbReference>
<dbReference type="GO" id="GO:0000329">
    <property type="term" value="C:fungal-type vacuole membrane"/>
    <property type="evidence" value="ECO:0007669"/>
    <property type="project" value="TreeGrafter"/>
</dbReference>
<evidence type="ECO:0000256" key="5">
    <source>
        <dbReference type="PROSITE-ProRule" id="PRU00103"/>
    </source>
</evidence>
<dbReference type="PANTHER" id="PTHR16023:SF0">
    <property type="entry name" value="PROTEIN VAC14 HOMOLOG"/>
    <property type="match status" value="1"/>
</dbReference>
<dbReference type="InterPro" id="IPR016024">
    <property type="entry name" value="ARM-type_fold"/>
</dbReference>
<feature type="repeat" description="HEAT" evidence="5">
    <location>
        <begin position="87"/>
        <end position="125"/>
    </location>
</feature>
<dbReference type="GO" id="GO:0010008">
    <property type="term" value="C:endosome membrane"/>
    <property type="evidence" value="ECO:0007669"/>
    <property type="project" value="TreeGrafter"/>
</dbReference>
<organism evidence="8 9">
    <name type="scientific">Kluyveromyces dobzhanskii CBS 2104</name>
    <dbReference type="NCBI Taxonomy" id="1427455"/>
    <lineage>
        <taxon>Eukaryota</taxon>
        <taxon>Fungi</taxon>
        <taxon>Dikarya</taxon>
        <taxon>Ascomycota</taxon>
        <taxon>Saccharomycotina</taxon>
        <taxon>Saccharomycetes</taxon>
        <taxon>Saccharomycetales</taxon>
        <taxon>Saccharomycetaceae</taxon>
        <taxon>Kluyveromyces</taxon>
    </lineage>
</organism>
<keyword evidence="4" id="KW-0472">Membrane</keyword>
<dbReference type="PROSITE" id="PS50077">
    <property type="entry name" value="HEAT_REPEAT"/>
    <property type="match status" value="1"/>
</dbReference>
<evidence type="ECO:0000256" key="1">
    <source>
        <dbReference type="ARBA" id="ARBA00004308"/>
    </source>
</evidence>
<dbReference type="AlphaFoldDB" id="A0A0A8L634"/>
<evidence type="ECO:0000256" key="3">
    <source>
        <dbReference type="ARBA" id="ARBA00022737"/>
    </source>
</evidence>
<keyword evidence="3" id="KW-0677">Repeat</keyword>
<dbReference type="SUPFAM" id="SSF48371">
    <property type="entry name" value="ARM repeat"/>
    <property type="match status" value="1"/>
</dbReference>
<dbReference type="GO" id="GO:0070772">
    <property type="term" value="C:PAS complex"/>
    <property type="evidence" value="ECO:0007669"/>
    <property type="project" value="InterPro"/>
</dbReference>
<reference evidence="8 9" key="1">
    <citation type="submission" date="2014-03" db="EMBL/GenBank/DDBJ databases">
        <title>The genome of Kluyveromyces dobzhanskii.</title>
        <authorList>
            <person name="Nystedt B."/>
            <person name="Astrom S."/>
        </authorList>
    </citation>
    <scope>NUCLEOTIDE SEQUENCE [LARGE SCALE GENOMIC DNA]</scope>
    <source>
        <strain evidence="8 9">CBS 2104</strain>
    </source>
</reference>
<feature type="compositionally biased region" description="Low complexity" evidence="6">
    <location>
        <begin position="754"/>
        <end position="774"/>
    </location>
</feature>
<dbReference type="GO" id="GO:0006661">
    <property type="term" value="P:phosphatidylinositol biosynthetic process"/>
    <property type="evidence" value="ECO:0007669"/>
    <property type="project" value="InterPro"/>
</dbReference>
<dbReference type="InterPro" id="IPR011989">
    <property type="entry name" value="ARM-like"/>
</dbReference>
<proteinExistence type="inferred from homology"/>
<dbReference type="PANTHER" id="PTHR16023">
    <property type="entry name" value="TAX1 BINDING PROTEIN-RELATED"/>
    <property type="match status" value="1"/>
</dbReference>
<feature type="domain" description="Vacuolar protein 14 C-terminal Fig4-binding" evidence="7">
    <location>
        <begin position="571"/>
        <end position="745"/>
    </location>
</feature>
<feature type="region of interest" description="Disordered" evidence="6">
    <location>
        <begin position="173"/>
        <end position="194"/>
    </location>
</feature>
<dbReference type="InterPro" id="IPR026825">
    <property type="entry name" value="Vac14"/>
</dbReference>
<evidence type="ECO:0000256" key="2">
    <source>
        <dbReference type="ARBA" id="ARBA00010225"/>
    </source>
</evidence>
<comment type="subcellular location">
    <subcellularLocation>
        <location evidence="1">Endomembrane system</location>
    </subcellularLocation>
</comment>
<name>A0A0A8L634_9SACH</name>
<evidence type="ECO:0000313" key="8">
    <source>
        <dbReference type="EMBL" id="CDO94323.1"/>
    </source>
</evidence>
<evidence type="ECO:0000256" key="4">
    <source>
        <dbReference type="ARBA" id="ARBA00023136"/>
    </source>
</evidence>
<dbReference type="FunFam" id="1.25.10.10:FF:000739">
    <property type="entry name" value="VAC14p Enzyme regulator"/>
    <property type="match status" value="1"/>
</dbReference>
<dbReference type="EMBL" id="CCBQ010000037">
    <property type="protein sequence ID" value="CDO94323.1"/>
    <property type="molecule type" value="Genomic_DNA"/>
</dbReference>
<evidence type="ECO:0000259" key="7">
    <source>
        <dbReference type="Pfam" id="PF11916"/>
    </source>
</evidence>
<evidence type="ECO:0000313" key="9">
    <source>
        <dbReference type="Proteomes" id="UP000031516"/>
    </source>
</evidence>
<evidence type="ECO:0000256" key="6">
    <source>
        <dbReference type="SAM" id="MobiDB-lite"/>
    </source>
</evidence>
<dbReference type="OrthoDB" id="5574975at2759"/>
<comment type="similarity">
    <text evidence="2">Belongs to the VAC14 family.</text>
</comment>
<keyword evidence="9" id="KW-1185">Reference proteome</keyword>
<sequence>MEKSIAKGLNDSIYEKRKAAAQHLEKYTRECLQNGDHDVLEKIIDELCREYAYALDRPMARNAGLMGLAAVSIALGTKYLSKYLDTILPPVLACFGDQNDQVRFYACESLYNIAKIAKGDMLLHFNEVFDVHCKIIADSDPSIKAAAEVLDRLMKDIVSECAATHVVRVNNDPKDVPPATVTDPRTSEVLSTNEPPYEEHESRLAFSLPKFMPLLSERIQVVDPNARIFMVGWLQVLENIPDLELISYLSTFLSALFTYLGDSHKDVRVITHSLIDVLLHEVERVAAIQKQVKERDDEAYRQKQVSMLDATPTRRADGVLISERKKSLINALEQLTANEKNSGNVESSSVTDIVSSDPIESLDDSTENMKTITDRFGDLYIPGQDIHLDFPRIIEILVNNLTSSETEIQTVVLKWIDVCLNIDPNGFIPFLIKLLSVLLKLLNESDPTFCKMVQNVNQKLISLTQRPDVGSEGIKYGPIVNTLTLHFLDSNAITKEACLDWLILIHHKDPSQLIEHHDSTFLTLLKSLSDKDERLVAKSLELLRLLCDTSPDNYFKKFIQNLLALLKSNEKLLKTRANYIVRQLCSKLSAERVYKIISVMLDTNDDVIFAKMIVQILSSNLVTAPELSQFRKSLRRGEDWPCFSILFKAWSHNPISLLALCLISENYELAYKVLKTYVEYDLSVNDLIQIDILVQFLESPAFITLRMQLLDPQKYPYLYKCLYGILMVLPQSKAFHILDNRLKSVARIASHSSPQSAVDSSSSLSLGRVSSNGSTTTASSKKHQYQDLLEHFQQICEQHNRDGSQKRFYEGNYVLLNEILSPESAISPVINSTPITDAINNTLEPDLSDNESVIYRSSSVRGRAGDRITSMDQTK</sequence>
<dbReference type="InterPro" id="IPR021841">
    <property type="entry name" value="VAC14_Fig4p-bd"/>
</dbReference>
<dbReference type="Pfam" id="PF12755">
    <property type="entry name" value="Vac14_Fab1_bd"/>
    <property type="match status" value="1"/>
</dbReference>
<dbReference type="Proteomes" id="UP000031516">
    <property type="component" value="Unassembled WGS sequence"/>
</dbReference>
<protein>
    <submittedName>
        <fullName evidence="8">WGS project CCBQ000000000 data, contig 00106</fullName>
    </submittedName>
</protein>
<gene>
    <name evidence="8" type="ORF">KLDO_g2594A</name>
</gene>
<comment type="caution">
    <text evidence="8">The sequence shown here is derived from an EMBL/GenBank/DDBJ whole genome shotgun (WGS) entry which is preliminary data.</text>
</comment>
<dbReference type="InterPro" id="IPR021133">
    <property type="entry name" value="HEAT_type_2"/>
</dbReference>
<feature type="region of interest" description="Disordered" evidence="6">
    <location>
        <begin position="754"/>
        <end position="780"/>
    </location>
</feature>